<sequence length="91" mass="10769">MTDFISLYQILSIIRVRLQSRHAFRLYLCWIILLSQHKLVLGVLDDGLLLQRANCVYMHVLRAFLLRVTMLYLPDSSMSAMFFSLFLSKNW</sequence>
<accession>A0A0A9EDD6</accession>
<dbReference type="EMBL" id="GBRH01203853">
    <property type="protein sequence ID" value="JAD94042.1"/>
    <property type="molecule type" value="Transcribed_RNA"/>
</dbReference>
<reference evidence="1" key="2">
    <citation type="journal article" date="2015" name="Data Brief">
        <title>Shoot transcriptome of the giant reed, Arundo donax.</title>
        <authorList>
            <person name="Barrero R.A."/>
            <person name="Guerrero F.D."/>
            <person name="Moolhuijzen P."/>
            <person name="Goolsby J.A."/>
            <person name="Tidwell J."/>
            <person name="Bellgard S.E."/>
            <person name="Bellgard M.I."/>
        </authorList>
    </citation>
    <scope>NUCLEOTIDE SEQUENCE</scope>
    <source>
        <tissue evidence="1">Shoot tissue taken approximately 20 cm above the soil surface</tissue>
    </source>
</reference>
<proteinExistence type="predicted"/>
<evidence type="ECO:0000313" key="1">
    <source>
        <dbReference type="EMBL" id="JAD94042.1"/>
    </source>
</evidence>
<dbReference type="AlphaFoldDB" id="A0A0A9EDD6"/>
<name>A0A0A9EDD6_ARUDO</name>
<protein>
    <submittedName>
        <fullName evidence="1">Uncharacterized protein</fullName>
    </submittedName>
</protein>
<reference evidence="1" key="1">
    <citation type="submission" date="2014-09" db="EMBL/GenBank/DDBJ databases">
        <authorList>
            <person name="Magalhaes I.L.F."/>
            <person name="Oliveira U."/>
            <person name="Santos F.R."/>
            <person name="Vidigal T.H.D.A."/>
            <person name="Brescovit A.D."/>
            <person name="Santos A.J."/>
        </authorList>
    </citation>
    <scope>NUCLEOTIDE SEQUENCE</scope>
    <source>
        <tissue evidence="1">Shoot tissue taken approximately 20 cm above the soil surface</tissue>
    </source>
</reference>
<organism evidence="1">
    <name type="scientific">Arundo donax</name>
    <name type="common">Giant reed</name>
    <name type="synonym">Donax arundinaceus</name>
    <dbReference type="NCBI Taxonomy" id="35708"/>
    <lineage>
        <taxon>Eukaryota</taxon>
        <taxon>Viridiplantae</taxon>
        <taxon>Streptophyta</taxon>
        <taxon>Embryophyta</taxon>
        <taxon>Tracheophyta</taxon>
        <taxon>Spermatophyta</taxon>
        <taxon>Magnoliopsida</taxon>
        <taxon>Liliopsida</taxon>
        <taxon>Poales</taxon>
        <taxon>Poaceae</taxon>
        <taxon>PACMAD clade</taxon>
        <taxon>Arundinoideae</taxon>
        <taxon>Arundineae</taxon>
        <taxon>Arundo</taxon>
    </lineage>
</organism>